<comment type="caution">
    <text evidence="1">The sequence shown here is derived from an EMBL/GenBank/DDBJ whole genome shotgun (WGS) entry which is preliminary data.</text>
</comment>
<sequence length="42" mass="4602">MPTALEQVFARACAEPKAAIGAFQQTSKLSTKWKKMNETTTS</sequence>
<reference evidence="2" key="1">
    <citation type="journal article" date="2015" name="BMC Genomics">
        <title>Draft genome of a commonly misdiagnosed multidrug resistant pathogen Candida auris.</title>
        <authorList>
            <person name="Chatterjee S."/>
            <person name="Alampalli S.V."/>
            <person name="Nageshan R.K."/>
            <person name="Chettiar S.T."/>
            <person name="Joshi S."/>
            <person name="Tatu U.S."/>
        </authorList>
    </citation>
    <scope>NUCLEOTIDE SEQUENCE [LARGE SCALE GENOMIC DNA]</scope>
    <source>
        <strain evidence="2">6684</strain>
    </source>
</reference>
<name>A0A0L0P6X7_CANAR</name>
<evidence type="ECO:0000313" key="1">
    <source>
        <dbReference type="EMBL" id="KNE02107.1"/>
    </source>
</evidence>
<dbReference type="VEuPathDB" id="FungiDB:QG37_00788"/>
<protein>
    <submittedName>
        <fullName evidence="1">Uncharacterized protein</fullName>
    </submittedName>
</protein>
<evidence type="ECO:0000313" key="2">
    <source>
        <dbReference type="Proteomes" id="UP000037122"/>
    </source>
</evidence>
<dbReference type="AlphaFoldDB" id="A0A0L0P6X7"/>
<accession>A0A0L0P6X7</accession>
<dbReference type="Proteomes" id="UP000037122">
    <property type="component" value="Unassembled WGS sequence"/>
</dbReference>
<dbReference type="EMBL" id="LGST01000006">
    <property type="protein sequence ID" value="KNE02107.1"/>
    <property type="molecule type" value="Genomic_DNA"/>
</dbReference>
<gene>
    <name evidence="1" type="ORF">QG37_00788</name>
</gene>
<proteinExistence type="predicted"/>
<organism evidence="1 2">
    <name type="scientific">Candidozyma auris</name>
    <name type="common">Yeast</name>
    <name type="synonym">Candida auris</name>
    <dbReference type="NCBI Taxonomy" id="498019"/>
    <lineage>
        <taxon>Eukaryota</taxon>
        <taxon>Fungi</taxon>
        <taxon>Dikarya</taxon>
        <taxon>Ascomycota</taxon>
        <taxon>Saccharomycotina</taxon>
        <taxon>Pichiomycetes</taxon>
        <taxon>Metschnikowiaceae</taxon>
        <taxon>Candidozyma</taxon>
    </lineage>
</organism>